<dbReference type="Pfam" id="PF03771">
    <property type="entry name" value="SPDY"/>
    <property type="match status" value="2"/>
</dbReference>
<reference evidence="2 3" key="1">
    <citation type="submission" date="2023-05" db="EMBL/GenBank/DDBJ databases">
        <title>Sequencing and Assembly of Streptomyces sp. NP73.</title>
        <authorList>
            <person name="Konwar A.N."/>
            <person name="Saikia K."/>
            <person name="Thakur D."/>
        </authorList>
    </citation>
    <scope>NUCLEOTIDE SEQUENCE [LARGE SCALE GENOMIC DNA]</scope>
    <source>
        <strain evidence="2 3">NP73</strain>
    </source>
</reference>
<protein>
    <submittedName>
        <fullName evidence="2">DUF317 domain-containing protein</fullName>
    </submittedName>
</protein>
<feature type="domain" description="DUF317" evidence="1">
    <location>
        <begin position="137"/>
        <end position="195"/>
    </location>
</feature>
<feature type="domain" description="DUF317" evidence="1">
    <location>
        <begin position="51"/>
        <end position="100"/>
    </location>
</feature>
<sequence>MKQPDEQDRVLVSPRHLAGRGDRLSDVLGPLIHLFEWKHNHRPASGRVTVESPDGSTFVDFTPSGFDEPWWTIRHHEPYWKITAGRQTPLEALAAVTQALPQLLSDACHREQIPLASRSVTEIASVNSWTTEGTSITSADGHCTLHHRPDTEQPWLVESSVYDGFDTHWFASFEGDVPDALVRQFLAHLASTEPVERTLADVPYLSRYSARITPMHGSALGPHIVHALAALPSQPNPQRSR</sequence>
<name>A0ABT7GLF2_9ACTN</name>
<dbReference type="Proteomes" id="UP001223390">
    <property type="component" value="Unassembled WGS sequence"/>
</dbReference>
<dbReference type="RefSeq" id="WP_285340296.1">
    <property type="nucleotide sequence ID" value="NZ_JASITI010000001.1"/>
</dbReference>
<dbReference type="InterPro" id="IPR005523">
    <property type="entry name" value="DUF317_SPDY"/>
</dbReference>
<keyword evidence="3" id="KW-1185">Reference proteome</keyword>
<evidence type="ECO:0000313" key="2">
    <source>
        <dbReference type="EMBL" id="MDK9494417.1"/>
    </source>
</evidence>
<proteinExistence type="predicted"/>
<gene>
    <name evidence="2" type="ORF">QEZ40_000289</name>
</gene>
<accession>A0ABT7GLF2</accession>
<dbReference type="EMBL" id="JASITI010000001">
    <property type="protein sequence ID" value="MDK9494417.1"/>
    <property type="molecule type" value="Genomic_DNA"/>
</dbReference>
<evidence type="ECO:0000313" key="3">
    <source>
        <dbReference type="Proteomes" id="UP001223390"/>
    </source>
</evidence>
<comment type="caution">
    <text evidence="2">The sequence shown here is derived from an EMBL/GenBank/DDBJ whole genome shotgun (WGS) entry which is preliminary data.</text>
</comment>
<evidence type="ECO:0000259" key="1">
    <source>
        <dbReference type="Pfam" id="PF03771"/>
    </source>
</evidence>
<organism evidence="2 3">
    <name type="scientific">Streptomyces katrae</name>
    <dbReference type="NCBI Taxonomy" id="68223"/>
    <lineage>
        <taxon>Bacteria</taxon>
        <taxon>Bacillati</taxon>
        <taxon>Actinomycetota</taxon>
        <taxon>Actinomycetes</taxon>
        <taxon>Kitasatosporales</taxon>
        <taxon>Streptomycetaceae</taxon>
        <taxon>Streptomyces</taxon>
    </lineage>
</organism>